<protein>
    <submittedName>
        <fullName evidence="1">Uncharacterized protein</fullName>
    </submittedName>
</protein>
<evidence type="ECO:0000313" key="2">
    <source>
        <dbReference type="Proteomes" id="UP001519288"/>
    </source>
</evidence>
<dbReference type="EMBL" id="JAGGLD010000001">
    <property type="protein sequence ID" value="MBP2000107.1"/>
    <property type="molecule type" value="Genomic_DNA"/>
</dbReference>
<gene>
    <name evidence="1" type="ORF">J2Z69_001126</name>
</gene>
<name>A0ABS4JEI1_9BACL</name>
<sequence>MKLIKQITDVDILVEGENALVKEVSRYGSRGVVMDDKSNLALLHMTT</sequence>
<organism evidence="1 2">
    <name type="scientific">Paenibacillus shirakamiensis</name>
    <dbReference type="NCBI Taxonomy" id="1265935"/>
    <lineage>
        <taxon>Bacteria</taxon>
        <taxon>Bacillati</taxon>
        <taxon>Bacillota</taxon>
        <taxon>Bacilli</taxon>
        <taxon>Bacillales</taxon>
        <taxon>Paenibacillaceae</taxon>
        <taxon>Paenibacillus</taxon>
    </lineage>
</organism>
<dbReference type="RefSeq" id="WP_245338956.1">
    <property type="nucleotide sequence ID" value="NZ_JAGGLD010000001.1"/>
</dbReference>
<evidence type="ECO:0000313" key="1">
    <source>
        <dbReference type="EMBL" id="MBP2000107.1"/>
    </source>
</evidence>
<keyword evidence="2" id="KW-1185">Reference proteome</keyword>
<reference evidence="1 2" key="1">
    <citation type="submission" date="2021-03" db="EMBL/GenBank/DDBJ databases">
        <title>Genomic Encyclopedia of Type Strains, Phase IV (KMG-IV): sequencing the most valuable type-strain genomes for metagenomic binning, comparative biology and taxonomic classification.</title>
        <authorList>
            <person name="Goeker M."/>
        </authorList>
    </citation>
    <scope>NUCLEOTIDE SEQUENCE [LARGE SCALE GENOMIC DNA]</scope>
    <source>
        <strain evidence="1 2">DSM 26806</strain>
    </source>
</reference>
<accession>A0ABS4JEI1</accession>
<comment type="caution">
    <text evidence="1">The sequence shown here is derived from an EMBL/GenBank/DDBJ whole genome shotgun (WGS) entry which is preliminary data.</text>
</comment>
<dbReference type="Proteomes" id="UP001519288">
    <property type="component" value="Unassembled WGS sequence"/>
</dbReference>
<proteinExistence type="predicted"/>